<keyword evidence="1" id="KW-0812">Transmembrane</keyword>
<sequence length="77" mass="8989">MHVGKVILLTVPEEVEDILAISNMTQNPNTVAIMKHDNCSLIMLTGLLSQFLTEYFYRVSFILPLLTVYVWTYYLYR</sequence>
<feature type="transmembrane region" description="Helical" evidence="1">
    <location>
        <begin position="55"/>
        <end position="76"/>
    </location>
</feature>
<accession>A0A8S9YD72</accession>
<name>A0A8S9YD72_9TREM</name>
<evidence type="ECO:0000313" key="3">
    <source>
        <dbReference type="Proteomes" id="UP000822476"/>
    </source>
</evidence>
<gene>
    <name evidence="2" type="ORF">EG68_12262</name>
</gene>
<dbReference type="EMBL" id="JTDE01010670">
    <property type="protein sequence ID" value="KAF7234279.1"/>
    <property type="molecule type" value="Genomic_DNA"/>
</dbReference>
<proteinExistence type="predicted"/>
<reference evidence="2" key="1">
    <citation type="submission" date="2019-07" db="EMBL/GenBank/DDBJ databases">
        <title>Annotation for the trematode Paragonimus miyazaki's.</title>
        <authorList>
            <person name="Choi Y.-J."/>
        </authorList>
    </citation>
    <scope>NUCLEOTIDE SEQUENCE</scope>
    <source>
        <strain evidence="2">Japan</strain>
    </source>
</reference>
<protein>
    <submittedName>
        <fullName evidence="2">Uncharacterized protein</fullName>
    </submittedName>
</protein>
<keyword evidence="1" id="KW-1133">Transmembrane helix</keyword>
<keyword evidence="3" id="KW-1185">Reference proteome</keyword>
<dbReference type="AlphaFoldDB" id="A0A8S9YD72"/>
<evidence type="ECO:0000256" key="1">
    <source>
        <dbReference type="SAM" id="Phobius"/>
    </source>
</evidence>
<keyword evidence="1" id="KW-0472">Membrane</keyword>
<organism evidence="2 3">
    <name type="scientific">Paragonimus skrjabini miyazakii</name>
    <dbReference type="NCBI Taxonomy" id="59628"/>
    <lineage>
        <taxon>Eukaryota</taxon>
        <taxon>Metazoa</taxon>
        <taxon>Spiralia</taxon>
        <taxon>Lophotrochozoa</taxon>
        <taxon>Platyhelminthes</taxon>
        <taxon>Trematoda</taxon>
        <taxon>Digenea</taxon>
        <taxon>Plagiorchiida</taxon>
        <taxon>Troglotremata</taxon>
        <taxon>Troglotrematidae</taxon>
        <taxon>Paragonimus</taxon>
    </lineage>
</organism>
<dbReference type="Proteomes" id="UP000822476">
    <property type="component" value="Unassembled WGS sequence"/>
</dbReference>
<evidence type="ECO:0000313" key="2">
    <source>
        <dbReference type="EMBL" id="KAF7234279.1"/>
    </source>
</evidence>
<comment type="caution">
    <text evidence="2">The sequence shown here is derived from an EMBL/GenBank/DDBJ whole genome shotgun (WGS) entry which is preliminary data.</text>
</comment>